<reference evidence="2" key="1">
    <citation type="submission" date="2015-09" db="EMBL/GenBank/DDBJ databases">
        <authorList>
            <consortium name="Pathogen Informatics"/>
        </authorList>
    </citation>
    <scope>NUCLEOTIDE SEQUENCE [LARGE SCALE GENOMIC DNA]</scope>
    <source>
        <strain evidence="2">Lake Konstanz</strain>
    </source>
</reference>
<dbReference type="PANTHER" id="PTHR13318:SF95">
    <property type="entry name" value="F-BOX PROTEIN YLR352W"/>
    <property type="match status" value="1"/>
</dbReference>
<dbReference type="VEuPathDB" id="TriTrypDB:BSAL_75835"/>
<sequence length="216" mass="24330">MRALKALPHCGSLHHLDLRWCYRITDVGLASIASLRLLQHLDLSYCKRISDEGLANIASLPYLQCLNLSHCNSITHVAVASVATLQQLQHIDLHWCSITRERLANVVALQHLQRLDFKGLGLEPNFSLEARVAVDNNLDRWKHLRRRIMCSYLMSLHMPRVEVEPSPDSSPLARSLASPASATSKQGSVHNLCHQSCDHQIINNFVAEECWGCSFH</sequence>
<dbReference type="GO" id="GO:0031146">
    <property type="term" value="P:SCF-dependent proteasomal ubiquitin-dependent protein catabolic process"/>
    <property type="evidence" value="ECO:0007669"/>
    <property type="project" value="TreeGrafter"/>
</dbReference>
<dbReference type="SUPFAM" id="SSF52047">
    <property type="entry name" value="RNI-like"/>
    <property type="match status" value="1"/>
</dbReference>
<dbReference type="InterPro" id="IPR001611">
    <property type="entry name" value="Leu-rich_rpt"/>
</dbReference>
<organism evidence="1 2">
    <name type="scientific">Bodo saltans</name>
    <name type="common">Flagellated protozoan</name>
    <dbReference type="NCBI Taxonomy" id="75058"/>
    <lineage>
        <taxon>Eukaryota</taxon>
        <taxon>Discoba</taxon>
        <taxon>Euglenozoa</taxon>
        <taxon>Kinetoplastea</taxon>
        <taxon>Metakinetoplastina</taxon>
        <taxon>Eubodonida</taxon>
        <taxon>Bodonidae</taxon>
        <taxon>Bodo</taxon>
    </lineage>
</organism>
<dbReference type="Gene3D" id="3.80.10.10">
    <property type="entry name" value="Ribonuclease Inhibitor"/>
    <property type="match status" value="2"/>
</dbReference>
<dbReference type="InterPro" id="IPR032675">
    <property type="entry name" value="LRR_dom_sf"/>
</dbReference>
<dbReference type="Pfam" id="PF13516">
    <property type="entry name" value="LRR_6"/>
    <property type="match status" value="3"/>
</dbReference>
<dbReference type="InterPro" id="IPR006553">
    <property type="entry name" value="Leu-rich_rpt_Cys-con_subtyp"/>
</dbReference>
<dbReference type="OrthoDB" id="550575at2759"/>
<dbReference type="PANTHER" id="PTHR13318">
    <property type="entry name" value="PARTNER OF PAIRED, ISOFORM B-RELATED"/>
    <property type="match status" value="1"/>
</dbReference>
<dbReference type="SMART" id="SM00367">
    <property type="entry name" value="LRR_CC"/>
    <property type="match status" value="3"/>
</dbReference>
<name>A0A0S4J4R2_BODSA</name>
<keyword evidence="2" id="KW-1185">Reference proteome</keyword>
<dbReference type="AlphaFoldDB" id="A0A0S4J4R2"/>
<accession>A0A0S4J4R2</accession>
<gene>
    <name evidence="1" type="ORF">BSAL_75835</name>
</gene>
<dbReference type="GO" id="GO:0019005">
    <property type="term" value="C:SCF ubiquitin ligase complex"/>
    <property type="evidence" value="ECO:0007669"/>
    <property type="project" value="TreeGrafter"/>
</dbReference>
<dbReference type="EMBL" id="CYKH01000699">
    <property type="protein sequence ID" value="CUG20982.1"/>
    <property type="molecule type" value="Genomic_DNA"/>
</dbReference>
<dbReference type="Proteomes" id="UP000051952">
    <property type="component" value="Unassembled WGS sequence"/>
</dbReference>
<evidence type="ECO:0000313" key="1">
    <source>
        <dbReference type="EMBL" id="CUG20982.1"/>
    </source>
</evidence>
<evidence type="ECO:0000313" key="2">
    <source>
        <dbReference type="Proteomes" id="UP000051952"/>
    </source>
</evidence>
<protein>
    <submittedName>
        <fullName evidence="1">Leucine-rich repeat protein, putative</fullName>
    </submittedName>
</protein>
<proteinExistence type="predicted"/>